<dbReference type="Proteomes" id="UP000887566">
    <property type="component" value="Unplaced"/>
</dbReference>
<dbReference type="PANTHER" id="PTHR14907:SF2">
    <property type="entry name" value="SUPPRESSOR APC DOMAIN-CONTAINING PROTEIN 2"/>
    <property type="match status" value="1"/>
</dbReference>
<accession>A0A914VX70</accession>
<protein>
    <submittedName>
        <fullName evidence="4">EF-hand domain-containing protein</fullName>
    </submittedName>
</protein>
<sequence>MNSSRSSMGALPAHFVDAMRVLFDIMDTDRTGYIRFDDLARKWKHLPPAAPNVPPGFLNCLHKVTPPNGMLTFERFCAGLRLALAENRTRTDGAVNGHAVNGHATNGHASLQRVASEGHLVADHSQRDSRRAPPPSSNGQPSSLEKKKVPMGLAAKLENRRSMQAFGSTPSVNRASASSTDQWPQQAMMRNGAHSQQAIDNYENIDVIMREKKNKLPSRWTNGQAKQSTQSPTTVPPAYALYQQNQQHQQKGRQAVPPPPPPMPTIERLADGSHPQRVDAHQPQPQQRGFRPISAISTGSGASTNSSGAPHSHPVGEGSVRWRDRSRMTNVSDGRRHTMSEENAPKVVR</sequence>
<dbReference type="SUPFAM" id="SSF47473">
    <property type="entry name" value="EF-hand"/>
    <property type="match status" value="1"/>
</dbReference>
<dbReference type="Pfam" id="PF25825">
    <property type="entry name" value="SAPC2_N"/>
    <property type="match status" value="1"/>
</dbReference>
<reference evidence="4" key="1">
    <citation type="submission" date="2022-11" db="UniProtKB">
        <authorList>
            <consortium name="WormBaseParasite"/>
        </authorList>
    </citation>
    <scope>IDENTIFICATION</scope>
</reference>
<feature type="compositionally biased region" description="Basic and acidic residues" evidence="1">
    <location>
        <begin position="120"/>
        <end position="131"/>
    </location>
</feature>
<proteinExistence type="predicted"/>
<dbReference type="PANTHER" id="PTHR14907">
    <property type="entry name" value="FI14130P"/>
    <property type="match status" value="1"/>
</dbReference>
<feature type="domain" description="EF-hand" evidence="2">
    <location>
        <begin position="14"/>
        <end position="49"/>
    </location>
</feature>
<feature type="compositionally biased region" description="Low complexity" evidence="1">
    <location>
        <begin position="244"/>
        <end position="254"/>
    </location>
</feature>
<name>A0A914VX70_9BILA</name>
<dbReference type="WBParaSite" id="PSAMB.scaffold274size59727.g4283.t1">
    <property type="protein sequence ID" value="PSAMB.scaffold274size59727.g4283.t1"/>
    <property type="gene ID" value="PSAMB.scaffold274size59727.g4283"/>
</dbReference>
<dbReference type="InterPro" id="IPR057953">
    <property type="entry name" value="SAPC2_N"/>
</dbReference>
<dbReference type="InterPro" id="IPR011992">
    <property type="entry name" value="EF-hand-dom_pair"/>
</dbReference>
<evidence type="ECO:0000313" key="4">
    <source>
        <dbReference type="WBParaSite" id="PSAMB.scaffold274size59727.g4283.t1"/>
    </source>
</evidence>
<feature type="compositionally biased region" description="Basic and acidic residues" evidence="1">
    <location>
        <begin position="320"/>
        <end position="349"/>
    </location>
</feature>
<dbReference type="AlphaFoldDB" id="A0A914VX70"/>
<feature type="compositionally biased region" description="Basic and acidic residues" evidence="1">
    <location>
        <begin position="268"/>
        <end position="280"/>
    </location>
</feature>
<dbReference type="PROSITE" id="PS50222">
    <property type="entry name" value="EF_HAND_2"/>
    <property type="match status" value="1"/>
</dbReference>
<feature type="region of interest" description="Disordered" evidence="1">
    <location>
        <begin position="119"/>
        <end position="148"/>
    </location>
</feature>
<evidence type="ECO:0000313" key="3">
    <source>
        <dbReference type="Proteomes" id="UP000887566"/>
    </source>
</evidence>
<evidence type="ECO:0000256" key="1">
    <source>
        <dbReference type="SAM" id="MobiDB-lite"/>
    </source>
</evidence>
<evidence type="ECO:0000259" key="2">
    <source>
        <dbReference type="PROSITE" id="PS50222"/>
    </source>
</evidence>
<dbReference type="InterPro" id="IPR026828">
    <property type="entry name" value="SAPC2_1/2"/>
</dbReference>
<feature type="compositionally biased region" description="Low complexity" evidence="1">
    <location>
        <begin position="293"/>
        <end position="309"/>
    </location>
</feature>
<feature type="region of interest" description="Disordered" evidence="1">
    <location>
        <begin position="244"/>
        <end position="349"/>
    </location>
</feature>
<keyword evidence="3" id="KW-1185">Reference proteome</keyword>
<dbReference type="GO" id="GO:0005509">
    <property type="term" value="F:calcium ion binding"/>
    <property type="evidence" value="ECO:0007669"/>
    <property type="project" value="InterPro"/>
</dbReference>
<dbReference type="InterPro" id="IPR002048">
    <property type="entry name" value="EF_hand_dom"/>
</dbReference>
<organism evidence="3 4">
    <name type="scientific">Plectus sambesii</name>
    <dbReference type="NCBI Taxonomy" id="2011161"/>
    <lineage>
        <taxon>Eukaryota</taxon>
        <taxon>Metazoa</taxon>
        <taxon>Ecdysozoa</taxon>
        <taxon>Nematoda</taxon>
        <taxon>Chromadorea</taxon>
        <taxon>Plectida</taxon>
        <taxon>Plectina</taxon>
        <taxon>Plectoidea</taxon>
        <taxon>Plectidae</taxon>
        <taxon>Plectus</taxon>
    </lineage>
</organism>